<comment type="caution">
    <text evidence="2">The sequence shown here is derived from an EMBL/GenBank/DDBJ whole genome shotgun (WGS) entry which is preliminary data.</text>
</comment>
<dbReference type="InterPro" id="IPR029068">
    <property type="entry name" value="Glyas_Bleomycin-R_OHBP_Dase"/>
</dbReference>
<dbReference type="PROSITE" id="PS51819">
    <property type="entry name" value="VOC"/>
    <property type="match status" value="1"/>
</dbReference>
<evidence type="ECO:0000259" key="1">
    <source>
        <dbReference type="PROSITE" id="PS51819"/>
    </source>
</evidence>
<dbReference type="Proteomes" id="UP000754563">
    <property type="component" value="Unassembled WGS sequence"/>
</dbReference>
<sequence>MSFTLNYTLIWSEHPDELMKFYRDVLELELINKTDIPAQDGLESDYGYDLKIDDHCTLWIGKHDGVKGKSKEPIRIMHNLNTNNVQEWYEKVKNAGCVILQDPIRTPFSTKENPTYVCTFLDPEGNCWQFMGDSPRGAGGDVNVS</sequence>
<dbReference type="Gene3D" id="3.10.180.10">
    <property type="entry name" value="2,3-Dihydroxybiphenyl 1,2-Dioxygenase, domain 1"/>
    <property type="match status" value="1"/>
</dbReference>
<protein>
    <submittedName>
        <fullName evidence="2">VOC family protein</fullName>
    </submittedName>
</protein>
<reference evidence="2" key="1">
    <citation type="submission" date="2020-04" db="EMBL/GenBank/DDBJ databases">
        <authorList>
            <person name="Zhang T."/>
        </authorList>
    </citation>
    <scope>NUCLEOTIDE SEQUENCE</scope>
    <source>
        <strain evidence="2">HKST-UBA11</strain>
    </source>
</reference>
<organism evidence="2 3">
    <name type="scientific">Candidatus Dojkabacteria bacterium</name>
    <dbReference type="NCBI Taxonomy" id="2099670"/>
    <lineage>
        <taxon>Bacteria</taxon>
        <taxon>Candidatus Dojkabacteria</taxon>
    </lineage>
</organism>
<evidence type="ECO:0000313" key="3">
    <source>
        <dbReference type="Proteomes" id="UP000754563"/>
    </source>
</evidence>
<dbReference type="InterPro" id="IPR037523">
    <property type="entry name" value="VOC_core"/>
</dbReference>
<proteinExistence type="predicted"/>
<dbReference type="AlphaFoldDB" id="A0A955L8D0"/>
<dbReference type="SUPFAM" id="SSF54593">
    <property type="entry name" value="Glyoxalase/Bleomycin resistance protein/Dihydroxybiphenyl dioxygenase"/>
    <property type="match status" value="1"/>
</dbReference>
<reference evidence="2" key="2">
    <citation type="journal article" date="2021" name="Microbiome">
        <title>Successional dynamics and alternative stable states in a saline activated sludge microbial community over 9 years.</title>
        <authorList>
            <person name="Wang Y."/>
            <person name="Ye J."/>
            <person name="Ju F."/>
            <person name="Liu L."/>
            <person name="Boyd J.A."/>
            <person name="Deng Y."/>
            <person name="Parks D.H."/>
            <person name="Jiang X."/>
            <person name="Yin X."/>
            <person name="Woodcroft B.J."/>
            <person name="Tyson G.W."/>
            <person name="Hugenholtz P."/>
            <person name="Polz M.F."/>
            <person name="Zhang T."/>
        </authorList>
    </citation>
    <scope>NUCLEOTIDE SEQUENCE</scope>
    <source>
        <strain evidence="2">HKST-UBA11</strain>
    </source>
</reference>
<dbReference type="Pfam" id="PF00903">
    <property type="entry name" value="Glyoxalase"/>
    <property type="match status" value="1"/>
</dbReference>
<accession>A0A955L8D0</accession>
<dbReference type="EMBL" id="JAGQLH010000025">
    <property type="protein sequence ID" value="MCA9385531.1"/>
    <property type="molecule type" value="Genomic_DNA"/>
</dbReference>
<gene>
    <name evidence="2" type="ORF">KC717_02695</name>
</gene>
<dbReference type="InterPro" id="IPR004360">
    <property type="entry name" value="Glyas_Fos-R_dOase_dom"/>
</dbReference>
<name>A0A955L8D0_9BACT</name>
<dbReference type="CDD" id="cd06587">
    <property type="entry name" value="VOC"/>
    <property type="match status" value="1"/>
</dbReference>
<evidence type="ECO:0000313" key="2">
    <source>
        <dbReference type="EMBL" id="MCA9385531.1"/>
    </source>
</evidence>
<feature type="domain" description="VOC" evidence="1">
    <location>
        <begin position="4"/>
        <end position="133"/>
    </location>
</feature>